<dbReference type="Pfam" id="PF01510">
    <property type="entry name" value="Amidase_2"/>
    <property type="match status" value="1"/>
</dbReference>
<dbReference type="InterPro" id="IPR002502">
    <property type="entry name" value="Amidase_domain"/>
</dbReference>
<accession>A0ABU8P1N2</accession>
<organism evidence="2 3">
    <name type="scientific">Corynebacterium mastitidis</name>
    <dbReference type="NCBI Taxonomy" id="161890"/>
    <lineage>
        <taxon>Bacteria</taxon>
        <taxon>Bacillati</taxon>
        <taxon>Actinomycetota</taxon>
        <taxon>Actinomycetes</taxon>
        <taxon>Mycobacteriales</taxon>
        <taxon>Corynebacteriaceae</taxon>
        <taxon>Corynebacterium</taxon>
    </lineage>
</organism>
<dbReference type="EMBL" id="JBAHVJ010000016">
    <property type="protein sequence ID" value="MEJ4100933.1"/>
    <property type="molecule type" value="Genomic_DNA"/>
</dbReference>
<name>A0ABU8P1N2_9CORY</name>
<dbReference type="RefSeq" id="WP_337891040.1">
    <property type="nucleotide sequence ID" value="NZ_JBAHVI010000014.1"/>
</dbReference>
<evidence type="ECO:0000259" key="1">
    <source>
        <dbReference type="SMART" id="SM00644"/>
    </source>
</evidence>
<comment type="caution">
    <text evidence="2">The sequence shown here is derived from an EMBL/GenBank/DDBJ whole genome shotgun (WGS) entry which is preliminary data.</text>
</comment>
<evidence type="ECO:0000313" key="3">
    <source>
        <dbReference type="Proteomes" id="UP001359781"/>
    </source>
</evidence>
<protein>
    <submittedName>
        <fullName evidence="2">Peptidoglycan recognition family protein</fullName>
    </submittedName>
</protein>
<sequence>MSYFDVDWSPRFSFGGPRSLGALRGVCIHTTENDPGTPAEAVANYQITSQSGSYHMLVDSTGKRLRENTDNWITWSSGNQGNNILLHISFVFRARYSRAEWLAQEKMLRAGASVVAHWCKTYRWPVKHVGVNALPGITTHSDTRAWGGTDHTDPGPNFPWDVFLRYVEEAMAGPKHAAGCCCKVGAVGRPV</sequence>
<evidence type="ECO:0000313" key="2">
    <source>
        <dbReference type="EMBL" id="MEJ4100933.1"/>
    </source>
</evidence>
<gene>
    <name evidence="2" type="ORF">V5S96_11295</name>
</gene>
<dbReference type="SMART" id="SM00644">
    <property type="entry name" value="Ami_2"/>
    <property type="match status" value="1"/>
</dbReference>
<dbReference type="SUPFAM" id="SSF55846">
    <property type="entry name" value="N-acetylmuramoyl-L-alanine amidase-like"/>
    <property type="match status" value="1"/>
</dbReference>
<feature type="domain" description="N-acetylmuramoyl-L-alanine amidase" evidence="1">
    <location>
        <begin position="12"/>
        <end position="155"/>
    </location>
</feature>
<proteinExistence type="predicted"/>
<keyword evidence="3" id="KW-1185">Reference proteome</keyword>
<reference evidence="2 3" key="1">
    <citation type="submission" date="2024-02" db="EMBL/GenBank/DDBJ databases">
        <title>Whole genome sequencing and characterization of Corynebacterium isolated from the ocular surface of dry eye disease sufferers.</title>
        <authorList>
            <person name="Naqvi M."/>
        </authorList>
    </citation>
    <scope>NUCLEOTIDE SEQUENCE [LARGE SCALE GENOMIC DNA]</scope>
    <source>
        <strain evidence="2 3">PCRF</strain>
    </source>
</reference>
<dbReference type="Gene3D" id="3.40.80.10">
    <property type="entry name" value="Peptidoglycan recognition protein-like"/>
    <property type="match status" value="1"/>
</dbReference>
<dbReference type="CDD" id="cd06583">
    <property type="entry name" value="PGRP"/>
    <property type="match status" value="1"/>
</dbReference>
<dbReference type="InterPro" id="IPR036505">
    <property type="entry name" value="Amidase/PGRP_sf"/>
</dbReference>
<dbReference type="Proteomes" id="UP001359781">
    <property type="component" value="Unassembled WGS sequence"/>
</dbReference>